<sequence length="256" mass="27469">MRFPTMFSAAVFMVALLAGAGAQAQTAPRAYAVMSLAGNTLALHAKREQVGTRTESAPIQVLALEDQILDEAAILAARAVLLKALPGAQPVLMMTQDKGLYGAQNAMFDQPDAHQADRDYLKSMLAAQGVSHLVLVSKFRGNAELKLVNSTEGGGVLEGMGFFVDDTIATINLNTQDGSRGMVVPFVYVRVRLLDARTLQVVREATAKRTRILARPSVEPSGMESFAAMTAVEKVKQLSVLLQVAMDETLPRVLAQ</sequence>
<dbReference type="AlphaFoldDB" id="A0A1I7JRF3"/>
<feature type="chain" id="PRO_5011757301" evidence="1">
    <location>
        <begin position="25"/>
        <end position="256"/>
    </location>
</feature>
<evidence type="ECO:0000313" key="3">
    <source>
        <dbReference type="Proteomes" id="UP000199391"/>
    </source>
</evidence>
<feature type="signal peptide" evidence="1">
    <location>
        <begin position="1"/>
        <end position="24"/>
    </location>
</feature>
<dbReference type="Proteomes" id="UP000199391">
    <property type="component" value="Unassembled WGS sequence"/>
</dbReference>
<reference evidence="3" key="1">
    <citation type="submission" date="2016-10" db="EMBL/GenBank/DDBJ databases">
        <authorList>
            <person name="Varghese N."/>
            <person name="Submissions S."/>
        </authorList>
    </citation>
    <scope>NUCLEOTIDE SEQUENCE [LARGE SCALE GENOMIC DNA]</scope>
    <source>
        <strain evidence="3">CGMCC 1.11014</strain>
    </source>
</reference>
<protein>
    <submittedName>
        <fullName evidence="2">Uncharacterized protein</fullName>
    </submittedName>
</protein>
<accession>A0A1I7JRF3</accession>
<evidence type="ECO:0000313" key="2">
    <source>
        <dbReference type="EMBL" id="SFU87791.1"/>
    </source>
</evidence>
<evidence type="ECO:0000256" key="1">
    <source>
        <dbReference type="SAM" id="SignalP"/>
    </source>
</evidence>
<keyword evidence="1" id="KW-0732">Signal</keyword>
<organism evidence="2 3">
    <name type="scientific">Pseudoduganella namucuonensis</name>
    <dbReference type="NCBI Taxonomy" id="1035707"/>
    <lineage>
        <taxon>Bacteria</taxon>
        <taxon>Pseudomonadati</taxon>
        <taxon>Pseudomonadota</taxon>
        <taxon>Betaproteobacteria</taxon>
        <taxon>Burkholderiales</taxon>
        <taxon>Oxalobacteraceae</taxon>
        <taxon>Telluria group</taxon>
        <taxon>Pseudoduganella</taxon>
    </lineage>
</organism>
<keyword evidence="3" id="KW-1185">Reference proteome</keyword>
<dbReference type="EMBL" id="FPBO01000012">
    <property type="protein sequence ID" value="SFU87791.1"/>
    <property type="molecule type" value="Genomic_DNA"/>
</dbReference>
<gene>
    <name evidence="2" type="ORF">SAMN05216552_1012186</name>
</gene>
<proteinExistence type="predicted"/>
<name>A0A1I7JRF3_9BURK</name>